<proteinExistence type="inferred from homology"/>
<accession>L8Y821</accession>
<dbReference type="Pfam" id="PF04900">
    <property type="entry name" value="Fcf1"/>
    <property type="match status" value="1"/>
</dbReference>
<comment type="subunit">
    <text evidence="7">Part of the small subunit (SSU) processome, composed of more than 70 proteins and the RNA chaperone small nucleolar RNA (snoRNA) U3.</text>
</comment>
<organism evidence="10 11">
    <name type="scientific">Tupaia chinensis</name>
    <name type="common">Chinese tree shrew</name>
    <name type="synonym">Tupaia belangeri chinensis</name>
    <dbReference type="NCBI Taxonomy" id="246437"/>
    <lineage>
        <taxon>Eukaryota</taxon>
        <taxon>Metazoa</taxon>
        <taxon>Chordata</taxon>
        <taxon>Craniata</taxon>
        <taxon>Vertebrata</taxon>
        <taxon>Euteleostomi</taxon>
        <taxon>Mammalia</taxon>
        <taxon>Eutheria</taxon>
        <taxon>Euarchontoglires</taxon>
        <taxon>Scandentia</taxon>
        <taxon>Tupaiidae</taxon>
        <taxon>Tupaia</taxon>
    </lineage>
</organism>
<keyword evidence="3" id="KW-0698">rRNA processing</keyword>
<evidence type="ECO:0000256" key="2">
    <source>
        <dbReference type="ARBA" id="ARBA00022517"/>
    </source>
</evidence>
<dbReference type="Proteomes" id="UP000011518">
    <property type="component" value="Unassembled WGS sequence"/>
</dbReference>
<dbReference type="AlphaFoldDB" id="L8Y821"/>
<dbReference type="PANTHER" id="PTHR12416">
    <property type="entry name" value="RRNA-PROCESSING PROTEIN UTP23 HOMOLOG"/>
    <property type="match status" value="1"/>
</dbReference>
<evidence type="ECO:0000256" key="7">
    <source>
        <dbReference type="ARBA" id="ARBA00035020"/>
    </source>
</evidence>
<dbReference type="EMBL" id="KB364544">
    <property type="protein sequence ID" value="ELV12407.1"/>
    <property type="molecule type" value="Genomic_DNA"/>
</dbReference>
<evidence type="ECO:0000256" key="6">
    <source>
        <dbReference type="ARBA" id="ARBA00035000"/>
    </source>
</evidence>
<evidence type="ECO:0000256" key="5">
    <source>
        <dbReference type="ARBA" id="ARBA00024026"/>
    </source>
</evidence>
<dbReference type="SMART" id="SM00670">
    <property type="entry name" value="PINc"/>
    <property type="match status" value="1"/>
</dbReference>
<comment type="subcellular location">
    <subcellularLocation>
        <location evidence="1">Nucleus</location>
        <location evidence="1">Nucleolus</location>
    </subcellularLocation>
</comment>
<evidence type="ECO:0000256" key="4">
    <source>
        <dbReference type="ARBA" id="ARBA00023242"/>
    </source>
</evidence>
<keyword evidence="2" id="KW-0690">Ribosome biogenesis</keyword>
<comment type="similarity">
    <text evidence="5">Belongs to the UTP23/FCF1 family. FCF1 subfamily.</text>
</comment>
<dbReference type="FunFam" id="3.40.50.1010:FF:000004">
    <property type="entry name" value="rRNA-processing protein FCF1 homolog"/>
    <property type="match status" value="1"/>
</dbReference>
<dbReference type="STRING" id="246437.L8Y821"/>
<dbReference type="CDD" id="cd09864">
    <property type="entry name" value="PIN_Fcf1-like"/>
    <property type="match status" value="1"/>
</dbReference>
<dbReference type="InParanoid" id="L8Y821"/>
<evidence type="ECO:0000259" key="9">
    <source>
        <dbReference type="SMART" id="SM00670"/>
    </source>
</evidence>
<comment type="function">
    <text evidence="6">Part of the small subunit (SSU) processome, first precursor of the small eukaryotic ribosomal subunit. During the assembly of the SSU processome in the nucleolus, many ribosome biogenesis factors, an RNA chaperone and ribosomal proteins associate with the nascent pre-rRNA and work in concert to generate RNA folding, modifications, rearrangements and cleavage as well as targeted degradation of pre-ribosomal RNA by the RNA exosome.</text>
</comment>
<keyword evidence="11" id="KW-1185">Reference proteome</keyword>
<dbReference type="Gene3D" id="3.40.50.1010">
    <property type="entry name" value="5'-nuclease"/>
    <property type="match status" value="1"/>
</dbReference>
<evidence type="ECO:0000256" key="3">
    <source>
        <dbReference type="ARBA" id="ARBA00022552"/>
    </source>
</evidence>
<evidence type="ECO:0000256" key="8">
    <source>
        <dbReference type="ARBA" id="ARBA00069243"/>
    </source>
</evidence>
<name>L8Y821_TUPCH</name>
<evidence type="ECO:0000256" key="1">
    <source>
        <dbReference type="ARBA" id="ARBA00004604"/>
    </source>
</evidence>
<dbReference type="InterPro" id="IPR006984">
    <property type="entry name" value="Fcf1/UTP23"/>
</dbReference>
<reference evidence="11" key="1">
    <citation type="submission" date="2012-07" db="EMBL/GenBank/DDBJ databases">
        <title>Genome of the Chinese tree shrew, a rising model animal genetically related to primates.</title>
        <authorList>
            <person name="Zhang G."/>
            <person name="Fan Y."/>
            <person name="Yao Y."/>
            <person name="Huang Z."/>
        </authorList>
    </citation>
    <scope>NUCLEOTIDE SEQUENCE [LARGE SCALE GENOMIC DNA]</scope>
</reference>
<dbReference type="SUPFAM" id="SSF88723">
    <property type="entry name" value="PIN domain-like"/>
    <property type="match status" value="1"/>
</dbReference>
<dbReference type="eggNOG" id="KOG3165">
    <property type="taxonomic scope" value="Eukaryota"/>
</dbReference>
<protein>
    <recommendedName>
        <fullName evidence="8">rRNA-processing protein FCF1 homolog</fullName>
    </recommendedName>
</protein>
<dbReference type="InterPro" id="IPR002716">
    <property type="entry name" value="PIN_dom"/>
</dbReference>
<sequence length="180" mass="20725">MDLPSSFSAYAATPTTAILPRKFWTLRCPDAAQQALAMDSVSLELDPPYHILVDTDFINFSNKAKLDLVQLMMDCLYAKCITYITDYVMAEIEKLGRKYRVALRIAKDPRFERLPCTHKGTYADDCFVQRVTQHKCYIVATVDRDLKRRIRKIPGVPIMYISNHRYNTEWMPGDYGAPGF</sequence>
<dbReference type="GO" id="GO:0032040">
    <property type="term" value="C:small-subunit processome"/>
    <property type="evidence" value="ECO:0007669"/>
    <property type="project" value="InterPro"/>
</dbReference>
<gene>
    <name evidence="10" type="ORF">TREES_T100005816</name>
</gene>
<dbReference type="GO" id="GO:0006364">
    <property type="term" value="P:rRNA processing"/>
    <property type="evidence" value="ECO:0007669"/>
    <property type="project" value="UniProtKB-KW"/>
</dbReference>
<dbReference type="InterPro" id="IPR037503">
    <property type="entry name" value="Fcf1_PIN"/>
</dbReference>
<dbReference type="GO" id="GO:0042274">
    <property type="term" value="P:ribosomal small subunit biogenesis"/>
    <property type="evidence" value="ECO:0007669"/>
    <property type="project" value="UniProtKB-ARBA"/>
</dbReference>
<dbReference type="InterPro" id="IPR029060">
    <property type="entry name" value="PIN-like_dom_sf"/>
</dbReference>
<feature type="domain" description="PIN" evidence="9">
    <location>
        <begin position="49"/>
        <end position="148"/>
    </location>
</feature>
<evidence type="ECO:0000313" key="11">
    <source>
        <dbReference type="Proteomes" id="UP000011518"/>
    </source>
</evidence>
<keyword evidence="4" id="KW-0539">Nucleus</keyword>
<evidence type="ECO:0000313" key="10">
    <source>
        <dbReference type="EMBL" id="ELV12407.1"/>
    </source>
</evidence>
<reference evidence="11" key="2">
    <citation type="journal article" date="2013" name="Nat. Commun.">
        <title>Genome of the Chinese tree shrew.</title>
        <authorList>
            <person name="Fan Y."/>
            <person name="Huang Z.Y."/>
            <person name="Cao C.C."/>
            <person name="Chen C.S."/>
            <person name="Chen Y.X."/>
            <person name="Fan D.D."/>
            <person name="He J."/>
            <person name="Hou H.L."/>
            <person name="Hu L."/>
            <person name="Hu X.T."/>
            <person name="Jiang X.T."/>
            <person name="Lai R."/>
            <person name="Lang Y.S."/>
            <person name="Liang B."/>
            <person name="Liao S.G."/>
            <person name="Mu D."/>
            <person name="Ma Y.Y."/>
            <person name="Niu Y.Y."/>
            <person name="Sun X.Q."/>
            <person name="Xia J.Q."/>
            <person name="Xiao J."/>
            <person name="Xiong Z.Q."/>
            <person name="Xu L."/>
            <person name="Yang L."/>
            <person name="Zhang Y."/>
            <person name="Zhao W."/>
            <person name="Zhao X.D."/>
            <person name="Zheng Y.T."/>
            <person name="Zhou J.M."/>
            <person name="Zhu Y.B."/>
            <person name="Zhang G.J."/>
            <person name="Wang J."/>
            <person name="Yao Y.G."/>
        </authorList>
    </citation>
    <scope>NUCLEOTIDE SEQUENCE [LARGE SCALE GENOMIC DNA]</scope>
</reference>